<keyword evidence="10" id="KW-0718">Serine biosynthesis</keyword>
<evidence type="ECO:0000256" key="5">
    <source>
        <dbReference type="ARBA" id="ARBA00013143"/>
    </source>
</evidence>
<comment type="caution">
    <text evidence="17">The sequence shown here is derived from an EMBL/GenBank/DDBJ whole genome shotgun (WGS) entry which is preliminary data.</text>
</comment>
<dbReference type="AlphaFoldDB" id="A0A3D8R8I9"/>
<dbReference type="PANTHER" id="PTHR42789">
    <property type="entry name" value="D-ISOMER SPECIFIC 2-HYDROXYACID DEHYDROGENASE FAMILY PROTEIN (AFU_ORTHOLOGUE AFUA_6G10090)"/>
    <property type="match status" value="1"/>
</dbReference>
<dbReference type="PANTHER" id="PTHR42789:SF1">
    <property type="entry name" value="D-ISOMER SPECIFIC 2-HYDROXYACID DEHYDROGENASE FAMILY PROTEIN (AFU_ORTHOLOGUE AFUA_6G10090)"/>
    <property type="match status" value="1"/>
</dbReference>
<evidence type="ECO:0000313" key="18">
    <source>
        <dbReference type="Proteomes" id="UP000256328"/>
    </source>
</evidence>
<evidence type="ECO:0000256" key="11">
    <source>
        <dbReference type="ARBA" id="ARBA00030455"/>
    </source>
</evidence>
<keyword evidence="7" id="KW-0028">Amino-acid biosynthesis</keyword>
<evidence type="ECO:0000259" key="16">
    <source>
        <dbReference type="Pfam" id="PF02826"/>
    </source>
</evidence>
<dbReference type="EC" id="1.1.1.399" evidence="4"/>
<comment type="similarity">
    <text evidence="3 14">Belongs to the D-isomer specific 2-hydroxyacid dehydrogenase family.</text>
</comment>
<dbReference type="FunFam" id="3.40.50.720:FF:000041">
    <property type="entry name" value="D-3-phosphoglycerate dehydrogenase"/>
    <property type="match status" value="1"/>
</dbReference>
<dbReference type="SUPFAM" id="SSF55021">
    <property type="entry name" value="ACT-like"/>
    <property type="match status" value="1"/>
</dbReference>
<organism evidence="17 18">
    <name type="scientific">Coleophoma crateriformis</name>
    <dbReference type="NCBI Taxonomy" id="565419"/>
    <lineage>
        <taxon>Eukaryota</taxon>
        <taxon>Fungi</taxon>
        <taxon>Dikarya</taxon>
        <taxon>Ascomycota</taxon>
        <taxon>Pezizomycotina</taxon>
        <taxon>Leotiomycetes</taxon>
        <taxon>Helotiales</taxon>
        <taxon>Dermateaceae</taxon>
        <taxon>Coleophoma</taxon>
    </lineage>
</organism>
<dbReference type="NCBIfam" id="NF008759">
    <property type="entry name" value="PRK11790.1"/>
    <property type="match status" value="1"/>
</dbReference>
<evidence type="ECO:0000313" key="17">
    <source>
        <dbReference type="EMBL" id="RDW70241.1"/>
    </source>
</evidence>
<dbReference type="GO" id="GO:0061759">
    <property type="term" value="F:2-oxoglutarate reductase activity"/>
    <property type="evidence" value="ECO:0007669"/>
    <property type="project" value="UniProtKB-ARBA"/>
</dbReference>
<comment type="catalytic activity">
    <reaction evidence="12">
        <text>(R)-2-hydroxyglutarate + NAD(+) = 2-oxoglutarate + NADH + H(+)</text>
        <dbReference type="Rhea" id="RHEA:49612"/>
        <dbReference type="ChEBI" id="CHEBI:15378"/>
        <dbReference type="ChEBI" id="CHEBI:15801"/>
        <dbReference type="ChEBI" id="CHEBI:16810"/>
        <dbReference type="ChEBI" id="CHEBI:57540"/>
        <dbReference type="ChEBI" id="CHEBI:57945"/>
        <dbReference type="EC" id="1.1.1.399"/>
    </reaction>
</comment>
<sequence length="471" mass="51528">MATPAQDIAISPNRLARTVSNSLSVSPTATFHSPPNSFGGAGFMRTRTTGEKQLKPFDTQDIKILLLENVNESGREKLAEQGYQVEALKTSLPEDELIEKIRDVHVIGIRSKTKLNERVLREAKNLIVVGCFCIGTNQVDLEYAAKHGIAVFNSPFANSRSVAELVIAEIIVLARQLGDRSNELHNGTWNKVSSGCWEIRGKTLGIIGYGHIGSQLSVLAEAMGMSVIYYDVVNLMALGTATQVPTLERLLNEADFVTCHVPELPETKNMISALQFEQMKKGSYLINASRGSVIDIPALINASRSGKIAGAALDVYPSEPAANGDYFTNSLNQWAEELRSLKNIILSPHIGGSTEEAQRAIGFEVSEALIRYVNSGATLGAVNLPEVTLRSLTLEERNHARIIYIHHNVPGVLRKVNEILGDHNVDKQITDNKNEVAYLMADISNVNSSDIKEISDNLEGLSSRILTRVLF</sequence>
<evidence type="ECO:0000256" key="1">
    <source>
        <dbReference type="ARBA" id="ARBA00003800"/>
    </source>
</evidence>
<dbReference type="SUPFAM" id="SSF51735">
    <property type="entry name" value="NAD(P)-binding Rossmann-fold domains"/>
    <property type="match status" value="1"/>
</dbReference>
<evidence type="ECO:0000256" key="7">
    <source>
        <dbReference type="ARBA" id="ARBA00022605"/>
    </source>
</evidence>
<feature type="domain" description="D-isomer specific 2-hydroxyacid dehydrogenase NAD-binding" evidence="16">
    <location>
        <begin position="168"/>
        <end position="351"/>
    </location>
</feature>
<accession>A0A3D8R8I9</accession>
<dbReference type="Proteomes" id="UP000256328">
    <property type="component" value="Unassembled WGS sequence"/>
</dbReference>
<dbReference type="PROSITE" id="PS00065">
    <property type="entry name" value="D_2_HYDROXYACID_DH_1"/>
    <property type="match status" value="1"/>
</dbReference>
<dbReference type="GO" id="GO:0004617">
    <property type="term" value="F:phosphoglycerate dehydrogenase activity"/>
    <property type="evidence" value="ECO:0007669"/>
    <property type="project" value="UniProtKB-EC"/>
</dbReference>
<comment type="catalytic activity">
    <reaction evidence="13">
        <text>(2R)-3-phosphoglycerate + NAD(+) = 3-phosphooxypyruvate + NADH + H(+)</text>
        <dbReference type="Rhea" id="RHEA:12641"/>
        <dbReference type="ChEBI" id="CHEBI:15378"/>
        <dbReference type="ChEBI" id="CHEBI:18110"/>
        <dbReference type="ChEBI" id="CHEBI:57540"/>
        <dbReference type="ChEBI" id="CHEBI:57945"/>
        <dbReference type="ChEBI" id="CHEBI:58272"/>
        <dbReference type="EC" id="1.1.1.95"/>
    </reaction>
</comment>
<keyword evidence="8 14" id="KW-0560">Oxidoreductase</keyword>
<dbReference type="InterPro" id="IPR006140">
    <property type="entry name" value="D-isomer_DH_NAD-bd"/>
</dbReference>
<evidence type="ECO:0000256" key="10">
    <source>
        <dbReference type="ARBA" id="ARBA00023299"/>
    </source>
</evidence>
<evidence type="ECO:0000256" key="3">
    <source>
        <dbReference type="ARBA" id="ARBA00005854"/>
    </source>
</evidence>
<dbReference type="GO" id="GO:0051287">
    <property type="term" value="F:NAD binding"/>
    <property type="evidence" value="ECO:0007669"/>
    <property type="project" value="InterPro"/>
</dbReference>
<dbReference type="EMBL" id="PDLN01000012">
    <property type="protein sequence ID" value="RDW70241.1"/>
    <property type="molecule type" value="Genomic_DNA"/>
</dbReference>
<dbReference type="SUPFAM" id="SSF52283">
    <property type="entry name" value="Formate/glycerate dehydrogenase catalytic domain-like"/>
    <property type="match status" value="1"/>
</dbReference>
<proteinExistence type="inferred from homology"/>
<dbReference type="OrthoDB" id="1621027at2759"/>
<dbReference type="InterPro" id="IPR036291">
    <property type="entry name" value="NAD(P)-bd_dom_sf"/>
</dbReference>
<dbReference type="PROSITE" id="PS00671">
    <property type="entry name" value="D_2_HYDROXYACID_DH_3"/>
    <property type="match status" value="1"/>
</dbReference>
<evidence type="ECO:0000256" key="12">
    <source>
        <dbReference type="ARBA" id="ARBA00048126"/>
    </source>
</evidence>
<keyword evidence="9" id="KW-0520">NAD</keyword>
<name>A0A3D8R8I9_9HELO</name>
<feature type="domain" description="D-isomer specific 2-hydroxyacid dehydrogenase catalytic" evidence="15">
    <location>
        <begin position="64"/>
        <end position="383"/>
    </location>
</feature>
<dbReference type="Gene3D" id="3.40.50.720">
    <property type="entry name" value="NAD(P)-binding Rossmann-like Domain"/>
    <property type="match status" value="2"/>
</dbReference>
<reference evidence="17 18" key="1">
    <citation type="journal article" date="2018" name="IMA Fungus">
        <title>IMA Genome-F 9: Draft genome sequence of Annulohypoxylon stygium, Aspergillus mulundensis, Berkeleyomyces basicola (syn. Thielaviopsis basicola), Ceratocystis smalleyi, two Cercospora beticola strains, Coleophoma cylindrospora, Fusarium fracticaudum, Phialophora cf. hyalina, and Morchella septimelata.</title>
        <authorList>
            <person name="Wingfield B.D."/>
            <person name="Bills G.F."/>
            <person name="Dong Y."/>
            <person name="Huang W."/>
            <person name="Nel W.J."/>
            <person name="Swalarsk-Parry B.S."/>
            <person name="Vaghefi N."/>
            <person name="Wilken P.M."/>
            <person name="An Z."/>
            <person name="de Beer Z.W."/>
            <person name="De Vos L."/>
            <person name="Chen L."/>
            <person name="Duong T.A."/>
            <person name="Gao Y."/>
            <person name="Hammerbacher A."/>
            <person name="Kikkert J.R."/>
            <person name="Li Y."/>
            <person name="Li H."/>
            <person name="Li K."/>
            <person name="Li Q."/>
            <person name="Liu X."/>
            <person name="Ma X."/>
            <person name="Naidoo K."/>
            <person name="Pethybridge S.J."/>
            <person name="Sun J."/>
            <person name="Steenkamp E.T."/>
            <person name="van der Nest M.A."/>
            <person name="van Wyk S."/>
            <person name="Wingfield M.J."/>
            <person name="Xiong C."/>
            <person name="Yue Q."/>
            <person name="Zhang X."/>
        </authorList>
    </citation>
    <scope>NUCLEOTIDE SEQUENCE [LARGE SCALE GENOMIC DNA]</scope>
    <source>
        <strain evidence="17 18">BP5796</strain>
    </source>
</reference>
<protein>
    <recommendedName>
        <fullName evidence="11">2-oxoglutarate reductase</fullName>
        <ecNumber evidence="4">1.1.1.399</ecNumber>
        <ecNumber evidence="5">1.1.1.95</ecNumber>
    </recommendedName>
</protein>
<dbReference type="InterPro" id="IPR045865">
    <property type="entry name" value="ACT-like_dom_sf"/>
</dbReference>
<dbReference type="Pfam" id="PF00389">
    <property type="entry name" value="2-Hacid_dh"/>
    <property type="match status" value="1"/>
</dbReference>
<keyword evidence="6" id="KW-0597">Phosphoprotein</keyword>
<dbReference type="Gene3D" id="3.30.70.260">
    <property type="match status" value="1"/>
</dbReference>
<evidence type="ECO:0000256" key="14">
    <source>
        <dbReference type="RuleBase" id="RU003719"/>
    </source>
</evidence>
<dbReference type="CDD" id="cd12176">
    <property type="entry name" value="PGDH_3"/>
    <property type="match status" value="1"/>
</dbReference>
<gene>
    <name evidence="17" type="ORF">BP5796_08638</name>
</gene>
<dbReference type="Pfam" id="PF02826">
    <property type="entry name" value="2-Hacid_dh_C"/>
    <property type="match status" value="1"/>
</dbReference>
<evidence type="ECO:0000256" key="8">
    <source>
        <dbReference type="ARBA" id="ARBA00023002"/>
    </source>
</evidence>
<dbReference type="EC" id="1.1.1.95" evidence="5"/>
<dbReference type="InterPro" id="IPR050857">
    <property type="entry name" value="D-2-hydroxyacid_DH"/>
</dbReference>
<evidence type="ECO:0000259" key="15">
    <source>
        <dbReference type="Pfam" id="PF00389"/>
    </source>
</evidence>
<evidence type="ECO:0000256" key="4">
    <source>
        <dbReference type="ARBA" id="ARBA00013001"/>
    </source>
</evidence>
<evidence type="ECO:0000256" key="2">
    <source>
        <dbReference type="ARBA" id="ARBA00005216"/>
    </source>
</evidence>
<dbReference type="InterPro" id="IPR006139">
    <property type="entry name" value="D-isomer_2_OHA_DH_cat_dom"/>
</dbReference>
<evidence type="ECO:0000256" key="9">
    <source>
        <dbReference type="ARBA" id="ARBA00023027"/>
    </source>
</evidence>
<keyword evidence="18" id="KW-1185">Reference proteome</keyword>
<evidence type="ECO:0000256" key="13">
    <source>
        <dbReference type="ARBA" id="ARBA00048731"/>
    </source>
</evidence>
<comment type="function">
    <text evidence="1">Catalyzes the reversible oxidation of 3-phospho-D-glycerate to 3-phosphonooxypyruvate, the first step of the phosphorylated L-serine biosynthesis pathway. Also catalyzes the reversible oxidation of 2-hydroxyglutarate to 2-oxoglutarate.</text>
</comment>
<dbReference type="InterPro" id="IPR029753">
    <property type="entry name" value="D-isomer_DH_CS"/>
</dbReference>
<evidence type="ECO:0000256" key="6">
    <source>
        <dbReference type="ARBA" id="ARBA00022553"/>
    </source>
</evidence>
<dbReference type="InterPro" id="IPR029752">
    <property type="entry name" value="D-isomer_DH_CS1"/>
</dbReference>
<dbReference type="FunFam" id="3.30.70.260:FF:000036">
    <property type="entry name" value="D-3-phosphoglycerate dehydrogenase"/>
    <property type="match status" value="1"/>
</dbReference>
<dbReference type="GO" id="GO:0006564">
    <property type="term" value="P:L-serine biosynthetic process"/>
    <property type="evidence" value="ECO:0007669"/>
    <property type="project" value="UniProtKB-KW"/>
</dbReference>
<comment type="pathway">
    <text evidence="2">Amino-acid biosynthesis; L-serine biosynthesis; L-serine from 3-phospho-D-glycerate: step 1/3.</text>
</comment>